<dbReference type="AlphaFoldDB" id="A0A4Q5IV60"/>
<keyword evidence="3" id="KW-1185">Reference proteome</keyword>
<name>A0A4Q5IV60_9ACTN</name>
<keyword evidence="1" id="KW-0472">Membrane</keyword>
<keyword evidence="1" id="KW-1133">Transmembrane helix</keyword>
<feature type="transmembrane region" description="Helical" evidence="1">
    <location>
        <begin position="7"/>
        <end position="34"/>
    </location>
</feature>
<feature type="transmembrane region" description="Helical" evidence="1">
    <location>
        <begin position="109"/>
        <end position="128"/>
    </location>
</feature>
<feature type="transmembrane region" description="Helical" evidence="1">
    <location>
        <begin position="85"/>
        <end position="103"/>
    </location>
</feature>
<keyword evidence="1" id="KW-0812">Transmembrane</keyword>
<protein>
    <submittedName>
        <fullName evidence="2">Uncharacterized protein</fullName>
    </submittedName>
</protein>
<reference evidence="2 3" key="1">
    <citation type="submission" date="2019-01" db="EMBL/GenBank/DDBJ databases">
        <title>Nocardioides guangzhouensis sp. nov., an actinobacterium isolated from soil.</title>
        <authorList>
            <person name="Fu Y."/>
            <person name="Cai Y."/>
            <person name="Lin Z."/>
            <person name="Chen P."/>
        </authorList>
    </citation>
    <scope>NUCLEOTIDE SEQUENCE [LARGE SCALE GENOMIC DNA]</scope>
    <source>
        <strain evidence="2 3">NBRC 105384</strain>
    </source>
</reference>
<feature type="transmembrane region" description="Helical" evidence="1">
    <location>
        <begin position="54"/>
        <end position="76"/>
    </location>
</feature>
<evidence type="ECO:0000256" key="1">
    <source>
        <dbReference type="SAM" id="Phobius"/>
    </source>
</evidence>
<evidence type="ECO:0000313" key="2">
    <source>
        <dbReference type="EMBL" id="RYU08841.1"/>
    </source>
</evidence>
<evidence type="ECO:0000313" key="3">
    <source>
        <dbReference type="Proteomes" id="UP000291189"/>
    </source>
</evidence>
<dbReference type="Proteomes" id="UP000291189">
    <property type="component" value="Unassembled WGS sequence"/>
</dbReference>
<sequence length="143" mass="14040">MGTTRRWWLVATLAVAASLVAGYLLGGFGGLGVLLLLGELVGATGLDLGHAGPFLLLGAAIPLTAALTSVPAMVVVRSFRGAHPVLGPFAAVCAGLPVAGFVGGVTGTFTAGTLVAAVVEVLVLGLLIRRPVGVPAPAPEPVA</sequence>
<proteinExistence type="predicted"/>
<organism evidence="2 3">
    <name type="scientific">Nocardioides iriomotensis</name>
    <dbReference type="NCBI Taxonomy" id="715784"/>
    <lineage>
        <taxon>Bacteria</taxon>
        <taxon>Bacillati</taxon>
        <taxon>Actinomycetota</taxon>
        <taxon>Actinomycetes</taxon>
        <taxon>Propionibacteriales</taxon>
        <taxon>Nocardioidaceae</taxon>
        <taxon>Nocardioides</taxon>
    </lineage>
</organism>
<accession>A0A4Q5IV60</accession>
<dbReference type="EMBL" id="SDPU01000037">
    <property type="protein sequence ID" value="RYU08841.1"/>
    <property type="molecule type" value="Genomic_DNA"/>
</dbReference>
<comment type="caution">
    <text evidence="2">The sequence shown here is derived from an EMBL/GenBank/DDBJ whole genome shotgun (WGS) entry which is preliminary data.</text>
</comment>
<dbReference type="RefSeq" id="WP_129989674.1">
    <property type="nucleotide sequence ID" value="NZ_SDPU01000037.1"/>
</dbReference>
<gene>
    <name evidence="2" type="ORF">ETU37_22530</name>
</gene>